<name>A0A0M0J3W0_9EUKA</name>
<dbReference type="AlphaFoldDB" id="A0A0M0J3W0"/>
<feature type="compositionally biased region" description="Basic and acidic residues" evidence="1">
    <location>
        <begin position="101"/>
        <end position="110"/>
    </location>
</feature>
<evidence type="ECO:0000313" key="4">
    <source>
        <dbReference type="Proteomes" id="UP000037460"/>
    </source>
</evidence>
<evidence type="ECO:0000256" key="2">
    <source>
        <dbReference type="SAM" id="SignalP"/>
    </source>
</evidence>
<organism evidence="3 4">
    <name type="scientific">Chrysochromulina tobinii</name>
    <dbReference type="NCBI Taxonomy" id="1460289"/>
    <lineage>
        <taxon>Eukaryota</taxon>
        <taxon>Haptista</taxon>
        <taxon>Haptophyta</taxon>
        <taxon>Prymnesiophyceae</taxon>
        <taxon>Prymnesiales</taxon>
        <taxon>Chrysochromulinaceae</taxon>
        <taxon>Chrysochromulina</taxon>
    </lineage>
</organism>
<feature type="signal peptide" evidence="2">
    <location>
        <begin position="1"/>
        <end position="18"/>
    </location>
</feature>
<sequence>MLVALLLTSSLLRPVPRSGPIWARNTCTEVSSVELEKKLLSLGVASASKAMKGGVRDGTNNRVGRNVDDIDFTGGAGGRALFEKGDRGTTGRFQNFGDGSRNSKDAKKPGDFGYKPGDNKEWLDGL</sequence>
<evidence type="ECO:0000256" key="1">
    <source>
        <dbReference type="SAM" id="MobiDB-lite"/>
    </source>
</evidence>
<feature type="compositionally biased region" description="Basic and acidic residues" evidence="1">
    <location>
        <begin position="117"/>
        <end position="126"/>
    </location>
</feature>
<gene>
    <name evidence="3" type="ORF">Ctob_005946</name>
</gene>
<dbReference type="Proteomes" id="UP000037460">
    <property type="component" value="Unassembled WGS sequence"/>
</dbReference>
<keyword evidence="2" id="KW-0732">Signal</keyword>
<comment type="caution">
    <text evidence="3">The sequence shown here is derived from an EMBL/GenBank/DDBJ whole genome shotgun (WGS) entry which is preliminary data.</text>
</comment>
<feature type="chain" id="PRO_5005601370" evidence="2">
    <location>
        <begin position="19"/>
        <end position="126"/>
    </location>
</feature>
<keyword evidence="4" id="KW-1185">Reference proteome</keyword>
<accession>A0A0M0J3W0</accession>
<proteinExistence type="predicted"/>
<evidence type="ECO:0000313" key="3">
    <source>
        <dbReference type="EMBL" id="KOO21185.1"/>
    </source>
</evidence>
<reference evidence="4" key="1">
    <citation type="journal article" date="2015" name="PLoS Genet.">
        <title>Genome Sequence and Transcriptome Analyses of Chrysochromulina tobin: Metabolic Tools for Enhanced Algal Fitness in the Prominent Order Prymnesiales (Haptophyceae).</title>
        <authorList>
            <person name="Hovde B.T."/>
            <person name="Deodato C.R."/>
            <person name="Hunsperger H.M."/>
            <person name="Ryken S.A."/>
            <person name="Yost W."/>
            <person name="Jha R.K."/>
            <person name="Patterson J."/>
            <person name="Monnat R.J. Jr."/>
            <person name="Barlow S.B."/>
            <person name="Starkenburg S.R."/>
            <person name="Cattolico R.A."/>
        </authorList>
    </citation>
    <scope>NUCLEOTIDE SEQUENCE</scope>
    <source>
        <strain evidence="4">CCMP291</strain>
    </source>
</reference>
<protein>
    <submittedName>
        <fullName evidence="3">Uncharacterized protein</fullName>
    </submittedName>
</protein>
<dbReference type="EMBL" id="JWZX01003384">
    <property type="protein sequence ID" value="KOO21185.1"/>
    <property type="molecule type" value="Genomic_DNA"/>
</dbReference>
<feature type="region of interest" description="Disordered" evidence="1">
    <location>
        <begin position="81"/>
        <end position="126"/>
    </location>
</feature>